<evidence type="ECO:0000313" key="4">
    <source>
        <dbReference type="Proteomes" id="UP000664385"/>
    </source>
</evidence>
<keyword evidence="2" id="KW-1133">Transmembrane helix</keyword>
<evidence type="ECO:0000313" key="3">
    <source>
        <dbReference type="EMBL" id="MBN8205387.1"/>
    </source>
</evidence>
<proteinExistence type="predicted"/>
<feature type="region of interest" description="Disordered" evidence="1">
    <location>
        <begin position="1"/>
        <end position="69"/>
    </location>
</feature>
<gene>
    <name evidence="3" type="ORF">JF543_05380</name>
</gene>
<dbReference type="EMBL" id="JAEMWU010000001">
    <property type="protein sequence ID" value="MBN8205387.1"/>
    <property type="molecule type" value="Genomic_DNA"/>
</dbReference>
<reference evidence="3" key="1">
    <citation type="submission" date="2020-12" db="EMBL/GenBank/DDBJ databases">
        <title>PHA producing bacteria isolated from mangrove.</title>
        <authorList>
            <person name="Zheng W."/>
            <person name="Yu S."/>
            <person name="Huang Y."/>
        </authorList>
    </citation>
    <scope>NUCLEOTIDE SEQUENCE</scope>
    <source>
        <strain evidence="3">GN8-5</strain>
    </source>
</reference>
<feature type="compositionally biased region" description="Basic and acidic residues" evidence="1">
    <location>
        <begin position="24"/>
        <end position="37"/>
    </location>
</feature>
<accession>A0A939ISQ0</accession>
<comment type="caution">
    <text evidence="3">The sequence shown here is derived from an EMBL/GenBank/DDBJ whole genome shotgun (WGS) entry which is preliminary data.</text>
</comment>
<organism evidence="3 4">
    <name type="scientific">Microbacterium esteraromaticum</name>
    <dbReference type="NCBI Taxonomy" id="57043"/>
    <lineage>
        <taxon>Bacteria</taxon>
        <taxon>Bacillati</taxon>
        <taxon>Actinomycetota</taxon>
        <taxon>Actinomycetes</taxon>
        <taxon>Micrococcales</taxon>
        <taxon>Microbacteriaceae</taxon>
        <taxon>Microbacterium</taxon>
    </lineage>
</organism>
<name>A0A939ISQ0_9MICO</name>
<dbReference type="RefSeq" id="WP_206823012.1">
    <property type="nucleotide sequence ID" value="NZ_CP063379.1"/>
</dbReference>
<protein>
    <submittedName>
        <fullName evidence="3">Uncharacterized protein</fullName>
    </submittedName>
</protein>
<dbReference type="Proteomes" id="UP000664385">
    <property type="component" value="Unassembled WGS sequence"/>
</dbReference>
<keyword evidence="2" id="KW-0472">Membrane</keyword>
<dbReference type="AlphaFoldDB" id="A0A939ISQ0"/>
<evidence type="ECO:0000256" key="1">
    <source>
        <dbReference type="SAM" id="MobiDB-lite"/>
    </source>
</evidence>
<evidence type="ECO:0000256" key="2">
    <source>
        <dbReference type="SAM" id="Phobius"/>
    </source>
</evidence>
<keyword evidence="2" id="KW-0812">Transmembrane</keyword>
<feature type="transmembrane region" description="Helical" evidence="2">
    <location>
        <begin position="106"/>
        <end position="127"/>
    </location>
</feature>
<sequence>MPHSARRRELERRAYAPGGELTDAEAHELQVLSRREPVPQQEPVVEHEPVAEQAPVPDSAAAEDTAPEPVVQGQHTLLDESAASESVASDDPASEDPASGATRRRWLAPLAILAALVLGFGGGWLVFGRGDPVPMTDAQRESWAQLRGSGDYDDGSIQLLGAELGADAWYATRQDETLECLVLTVGERTVPTCEPVSAEGSDTGLGLHAVTTVKRDGEHLNLWASLGRDVRGERTVLMQYQSATWDWRSVYSETELPIAEFLDAAGYDGQMLQVMGYDGDTPIWLHQSDRACILVATADELIAEACGQPTATEPLGLVMPHATYSVLMTDPRGPVLTVIRDAAEATIDDTTGDIID</sequence>
<feature type="region of interest" description="Disordered" evidence="1">
    <location>
        <begin position="81"/>
        <end position="101"/>
    </location>
</feature>